<evidence type="ECO:0000313" key="3">
    <source>
        <dbReference type="Proteomes" id="UP000592294"/>
    </source>
</evidence>
<comment type="caution">
    <text evidence="2">The sequence shown here is derived from an EMBL/GenBank/DDBJ whole genome shotgun (WGS) entry which is preliminary data.</text>
</comment>
<evidence type="ECO:0000313" key="2">
    <source>
        <dbReference type="EMBL" id="NVZ09028.1"/>
    </source>
</evidence>
<name>A0A850R6S6_9GAMM</name>
<proteinExistence type="predicted"/>
<accession>A0A850R6S6</accession>
<dbReference type="InterPro" id="IPR009875">
    <property type="entry name" value="PilZ_domain"/>
</dbReference>
<dbReference type="Pfam" id="PF07238">
    <property type="entry name" value="PilZ"/>
    <property type="match status" value="1"/>
</dbReference>
<reference evidence="2 3" key="1">
    <citation type="submission" date="2020-06" db="EMBL/GenBank/DDBJ databases">
        <title>Whole-genome sequence of Allochromatium humboldtianum DSM 21881, type strain.</title>
        <authorList>
            <person name="Kyndt J.A."/>
            <person name="Meyer T.E."/>
        </authorList>
    </citation>
    <scope>NUCLEOTIDE SEQUENCE [LARGE SCALE GENOMIC DNA]</scope>
    <source>
        <strain evidence="2 3">DSM 21881</strain>
    </source>
</reference>
<gene>
    <name evidence="2" type="ORF">HW932_07110</name>
</gene>
<feature type="domain" description="PilZ" evidence="1">
    <location>
        <begin position="5"/>
        <end position="94"/>
    </location>
</feature>
<organism evidence="2 3">
    <name type="scientific">Allochromatium humboldtianum</name>
    <dbReference type="NCBI Taxonomy" id="504901"/>
    <lineage>
        <taxon>Bacteria</taxon>
        <taxon>Pseudomonadati</taxon>
        <taxon>Pseudomonadota</taxon>
        <taxon>Gammaproteobacteria</taxon>
        <taxon>Chromatiales</taxon>
        <taxon>Chromatiaceae</taxon>
        <taxon>Allochromatium</taxon>
    </lineage>
</organism>
<sequence>MTVETRRFLRHPADVPIRYSLREVIADERDYLRNIGEGGLCFSSRQAIRPGTRIHIQIPIADPVFEADGIVAWCHRHGAVFEVGVRFEGIEDRYGVRMVEQVCHIEHYRHEILEREGRSLTSEEAALEWIRKYADRFPGGG</sequence>
<dbReference type="SUPFAM" id="SSF141371">
    <property type="entry name" value="PilZ domain-like"/>
    <property type="match status" value="1"/>
</dbReference>
<dbReference type="Proteomes" id="UP000592294">
    <property type="component" value="Unassembled WGS sequence"/>
</dbReference>
<protein>
    <submittedName>
        <fullName evidence="2">PilZ domain-containing protein</fullName>
    </submittedName>
</protein>
<dbReference type="RefSeq" id="WP_176975802.1">
    <property type="nucleotide sequence ID" value="NZ_JABZEO010000004.1"/>
</dbReference>
<dbReference type="AlphaFoldDB" id="A0A850R6S6"/>
<dbReference type="EMBL" id="JABZEO010000004">
    <property type="protein sequence ID" value="NVZ09028.1"/>
    <property type="molecule type" value="Genomic_DNA"/>
</dbReference>
<dbReference type="GO" id="GO:0035438">
    <property type="term" value="F:cyclic-di-GMP binding"/>
    <property type="evidence" value="ECO:0007669"/>
    <property type="project" value="InterPro"/>
</dbReference>
<keyword evidence="3" id="KW-1185">Reference proteome</keyword>
<evidence type="ECO:0000259" key="1">
    <source>
        <dbReference type="Pfam" id="PF07238"/>
    </source>
</evidence>
<dbReference type="Gene3D" id="2.40.10.220">
    <property type="entry name" value="predicted glycosyltransferase like domains"/>
    <property type="match status" value="1"/>
</dbReference>